<reference evidence="13 14" key="1">
    <citation type="submission" date="2015-01" db="EMBL/GenBank/DDBJ databases">
        <title>The Genome Sequence of Fonsecaea pedrosoi CBS 271.37.</title>
        <authorList>
            <consortium name="The Broad Institute Genomics Platform"/>
            <person name="Cuomo C."/>
            <person name="de Hoog S."/>
            <person name="Gorbushina A."/>
            <person name="Stielow B."/>
            <person name="Teixiera M."/>
            <person name="Abouelleil A."/>
            <person name="Chapman S.B."/>
            <person name="Priest M."/>
            <person name="Young S.K."/>
            <person name="Wortman J."/>
            <person name="Nusbaum C."/>
            <person name="Birren B."/>
        </authorList>
    </citation>
    <scope>NUCLEOTIDE SEQUENCE [LARGE SCALE GENOMIC DNA]</scope>
    <source>
        <strain evidence="13 14">CBS 271.37</strain>
    </source>
</reference>
<comment type="function">
    <text evidence="9 10">Required for normal levels of the cell wall 1,6-beta-glucan. Involved in a protein folding machinery chaperoning proteins acting in various physiological processes including cell wall synthesis and lysis of autophagic bodies.</text>
</comment>
<evidence type="ECO:0000313" key="14">
    <source>
        <dbReference type="Proteomes" id="UP000053029"/>
    </source>
</evidence>
<keyword evidence="8 10" id="KW-0472">Membrane</keyword>
<keyword evidence="14" id="KW-1185">Reference proteome</keyword>
<evidence type="ECO:0000256" key="10">
    <source>
        <dbReference type="PIRNR" id="PIRNR017290"/>
    </source>
</evidence>
<proteinExistence type="inferred from homology"/>
<evidence type="ECO:0000256" key="3">
    <source>
        <dbReference type="ARBA" id="ARBA00017291"/>
    </source>
</evidence>
<evidence type="ECO:0000313" key="13">
    <source>
        <dbReference type="EMBL" id="KIW82139.1"/>
    </source>
</evidence>
<gene>
    <name evidence="13" type="ORF">Z517_05166</name>
</gene>
<evidence type="ECO:0000256" key="4">
    <source>
        <dbReference type="ARBA" id="ARBA00022692"/>
    </source>
</evidence>
<evidence type="ECO:0000256" key="11">
    <source>
        <dbReference type="SAM" id="MobiDB-lite"/>
    </source>
</evidence>
<sequence length="254" mass="28145">MIPSIQTVVTLSLGLAGLVRAQFDPALVGTWTTKSKKVVTGPGFYDPVADKLIEPELAGISYSFTSDGYYEEAYYRAVSNPTTPQCPSLIMQWQHGTYSLPGNGSIVLTPFGVDGRQLTSAHCSYDNAIYIRYEQPEFFQSYQVLTDPFHNVPRLNLYQFDGAPLQPMYLMYSPPQMLPTQTLNPTSAPSATGKSRVKRTDGGDGEQEILQPLNRDSHIIKQPPADFYNADRWWWAGVGLTALGTVMYMLPTSA</sequence>
<evidence type="ECO:0000256" key="1">
    <source>
        <dbReference type="ARBA" id="ARBA00004115"/>
    </source>
</evidence>
<dbReference type="PANTHER" id="PTHR28090">
    <property type="entry name" value="PROTEIN ROT1"/>
    <property type="match status" value="1"/>
</dbReference>
<dbReference type="EMBL" id="KN846971">
    <property type="protein sequence ID" value="KIW82139.1"/>
    <property type="molecule type" value="Genomic_DNA"/>
</dbReference>
<dbReference type="RefSeq" id="XP_013285947.1">
    <property type="nucleotide sequence ID" value="XM_013430493.1"/>
</dbReference>
<dbReference type="OrthoDB" id="5327821at2759"/>
<dbReference type="Proteomes" id="UP000053029">
    <property type="component" value="Unassembled WGS sequence"/>
</dbReference>
<evidence type="ECO:0000256" key="7">
    <source>
        <dbReference type="ARBA" id="ARBA00022989"/>
    </source>
</evidence>
<dbReference type="VEuPathDB" id="FungiDB:Z517_05166"/>
<protein>
    <recommendedName>
        <fullName evidence="3 10">Protein ROT1</fullName>
    </recommendedName>
</protein>
<dbReference type="GeneID" id="25304656"/>
<evidence type="ECO:0000256" key="8">
    <source>
        <dbReference type="ARBA" id="ARBA00023136"/>
    </source>
</evidence>
<feature type="chain" id="PRO_5002259411" description="Protein ROT1" evidence="12">
    <location>
        <begin position="22"/>
        <end position="254"/>
    </location>
</feature>
<keyword evidence="7" id="KW-1133">Transmembrane helix</keyword>
<feature type="region of interest" description="Disordered" evidence="11">
    <location>
        <begin position="183"/>
        <end position="208"/>
    </location>
</feature>
<dbReference type="AlphaFoldDB" id="A0A0D2HC56"/>
<name>A0A0D2HC56_9EURO</name>
<keyword evidence="5 12" id="KW-0732">Signal</keyword>
<keyword evidence="6 10" id="KW-0256">Endoplasmic reticulum</keyword>
<dbReference type="InterPro" id="IPR019623">
    <property type="entry name" value="Rot1"/>
</dbReference>
<dbReference type="PANTHER" id="PTHR28090:SF1">
    <property type="entry name" value="PROTEIN ROT1"/>
    <property type="match status" value="1"/>
</dbReference>
<evidence type="ECO:0000256" key="2">
    <source>
        <dbReference type="ARBA" id="ARBA00007149"/>
    </source>
</evidence>
<dbReference type="GO" id="GO:0051082">
    <property type="term" value="F:unfolded protein binding"/>
    <property type="evidence" value="ECO:0007669"/>
    <property type="project" value="TreeGrafter"/>
</dbReference>
<evidence type="ECO:0000256" key="5">
    <source>
        <dbReference type="ARBA" id="ARBA00022729"/>
    </source>
</evidence>
<dbReference type="HOGENOM" id="CLU_071622_0_0_1"/>
<evidence type="ECO:0000256" key="12">
    <source>
        <dbReference type="SAM" id="SignalP"/>
    </source>
</evidence>
<accession>A0A0D2HC56</accession>
<dbReference type="STRING" id="1442368.A0A0D2HC56"/>
<feature type="compositionally biased region" description="Polar residues" evidence="11">
    <location>
        <begin position="183"/>
        <end position="193"/>
    </location>
</feature>
<dbReference type="GO" id="GO:0006458">
    <property type="term" value="P:'de novo' protein folding"/>
    <property type="evidence" value="ECO:0007669"/>
    <property type="project" value="InterPro"/>
</dbReference>
<keyword evidence="4" id="KW-0812">Transmembrane</keyword>
<evidence type="ECO:0000256" key="6">
    <source>
        <dbReference type="ARBA" id="ARBA00022824"/>
    </source>
</evidence>
<feature type="signal peptide" evidence="12">
    <location>
        <begin position="1"/>
        <end position="21"/>
    </location>
</feature>
<dbReference type="GO" id="GO:0005789">
    <property type="term" value="C:endoplasmic reticulum membrane"/>
    <property type="evidence" value="ECO:0007669"/>
    <property type="project" value="UniProtKB-SubCell"/>
</dbReference>
<comment type="subcellular location">
    <subcellularLocation>
        <location evidence="1">Endoplasmic reticulum membrane</location>
        <topology evidence="1">Single-pass type I membrane protein</topology>
    </subcellularLocation>
</comment>
<dbReference type="PIRSF" id="PIRSF017290">
    <property type="entry name" value="ROT1_prd"/>
    <property type="match status" value="1"/>
</dbReference>
<comment type="similarity">
    <text evidence="2 10">Belongs to the ROT1 family.</text>
</comment>
<organism evidence="13 14">
    <name type="scientific">Fonsecaea pedrosoi CBS 271.37</name>
    <dbReference type="NCBI Taxonomy" id="1442368"/>
    <lineage>
        <taxon>Eukaryota</taxon>
        <taxon>Fungi</taxon>
        <taxon>Dikarya</taxon>
        <taxon>Ascomycota</taxon>
        <taxon>Pezizomycotina</taxon>
        <taxon>Eurotiomycetes</taxon>
        <taxon>Chaetothyriomycetidae</taxon>
        <taxon>Chaetothyriales</taxon>
        <taxon>Herpotrichiellaceae</taxon>
        <taxon>Fonsecaea</taxon>
    </lineage>
</organism>
<dbReference type="Pfam" id="PF10681">
    <property type="entry name" value="Rot1"/>
    <property type="match status" value="1"/>
</dbReference>
<evidence type="ECO:0000256" key="9">
    <source>
        <dbReference type="ARBA" id="ARBA00024969"/>
    </source>
</evidence>